<comment type="caution">
    <text evidence="1">The sequence shown here is derived from an EMBL/GenBank/DDBJ whole genome shotgun (WGS) entry which is preliminary data.</text>
</comment>
<protein>
    <submittedName>
        <fullName evidence="1">Uncharacterized protein</fullName>
    </submittedName>
</protein>
<dbReference type="EMBL" id="JBHULU010000001">
    <property type="protein sequence ID" value="MFD2512257.1"/>
    <property type="molecule type" value="Genomic_DNA"/>
</dbReference>
<reference evidence="2" key="1">
    <citation type="journal article" date="2019" name="Int. J. Syst. Evol. Microbiol.">
        <title>The Global Catalogue of Microorganisms (GCM) 10K type strain sequencing project: providing services to taxonomists for standard genome sequencing and annotation.</title>
        <authorList>
            <consortium name="The Broad Institute Genomics Platform"/>
            <consortium name="The Broad Institute Genome Sequencing Center for Infectious Disease"/>
            <person name="Wu L."/>
            <person name="Ma J."/>
        </authorList>
    </citation>
    <scope>NUCLEOTIDE SEQUENCE [LARGE SCALE GENOMIC DNA]</scope>
    <source>
        <strain evidence="2">KCTC 42498</strain>
    </source>
</reference>
<organism evidence="1 2">
    <name type="scientific">Pontibacter locisalis</name>
    <dbReference type="NCBI Taxonomy" id="1719035"/>
    <lineage>
        <taxon>Bacteria</taxon>
        <taxon>Pseudomonadati</taxon>
        <taxon>Bacteroidota</taxon>
        <taxon>Cytophagia</taxon>
        <taxon>Cytophagales</taxon>
        <taxon>Hymenobacteraceae</taxon>
        <taxon>Pontibacter</taxon>
    </lineage>
</organism>
<accession>A0ABW5IFA8</accession>
<sequence length="73" mass="8033">MKNLKSFWEQISAALFILPGPLHIVDGGNLLVSGPVGKQVKESLLPPSKGKLNLKHEVEPERTYTRKLALAPM</sequence>
<proteinExistence type="predicted"/>
<evidence type="ECO:0000313" key="1">
    <source>
        <dbReference type="EMBL" id="MFD2512257.1"/>
    </source>
</evidence>
<keyword evidence="2" id="KW-1185">Reference proteome</keyword>
<name>A0ABW5IFA8_9BACT</name>
<dbReference type="Proteomes" id="UP001597544">
    <property type="component" value="Unassembled WGS sequence"/>
</dbReference>
<dbReference type="RefSeq" id="WP_377501994.1">
    <property type="nucleotide sequence ID" value="NZ_JBHULU010000001.1"/>
</dbReference>
<gene>
    <name evidence="1" type="ORF">ACFSRY_00140</name>
</gene>
<evidence type="ECO:0000313" key="2">
    <source>
        <dbReference type="Proteomes" id="UP001597544"/>
    </source>
</evidence>